<evidence type="ECO:0000313" key="4">
    <source>
        <dbReference type="EMBL" id="CEL00470.1"/>
    </source>
</evidence>
<feature type="repeat" description="ANK" evidence="3">
    <location>
        <begin position="189"/>
        <end position="221"/>
    </location>
</feature>
<organism evidence="4 5">
    <name type="scientific">Aspergillus calidoustus</name>
    <dbReference type="NCBI Taxonomy" id="454130"/>
    <lineage>
        <taxon>Eukaryota</taxon>
        <taxon>Fungi</taxon>
        <taxon>Dikarya</taxon>
        <taxon>Ascomycota</taxon>
        <taxon>Pezizomycotina</taxon>
        <taxon>Eurotiomycetes</taxon>
        <taxon>Eurotiomycetidae</taxon>
        <taxon>Eurotiales</taxon>
        <taxon>Aspergillaceae</taxon>
        <taxon>Aspergillus</taxon>
        <taxon>Aspergillus subgen. Nidulantes</taxon>
    </lineage>
</organism>
<dbReference type="InterPro" id="IPR036770">
    <property type="entry name" value="Ankyrin_rpt-contain_sf"/>
</dbReference>
<evidence type="ECO:0000256" key="3">
    <source>
        <dbReference type="PROSITE-ProRule" id="PRU00023"/>
    </source>
</evidence>
<sequence length="602" mass="65792">MSNTSLAISSAAARGDIPLLFSLLSKHRSTKLIYQNFLDLALRHAAENSQNIIVEALLRHGARVESPGHTPAIRIAARSGNPETVEVLLARYRVLPFWPYLYRRGKWMGAFLDAAAGGRVSVVRVMLKNGLDADLRYQCEDRASGSGAQGRCGSCRSESAIQLAAQYGHGEVVELLLHRGAKPGTEKAGEFTALHRAASRGFEVIVRQLLAAGWDPNEADEGKKTPMYEAAVHHHKGTFNMLLEGGGMIGDNEGEYLHAMVLSSNSNALAMILPHLPPESFSRFAGTQGLHGDILQRAVDTKDAPIVRLILTYAKTHSLLSALDYTRAFTTAASSSSSAETIDLLITHCPWGQRTRTQHIFSFINRQAAVGHPDAVLQLIEWHFEFGQDDSLIETAFLSAIVHGQVRNVRELIETARVDINGMIVANRCSWEPGRRGVPYAQGGTALHFAAGYGRVDVCRVLIEYGAELNKRDEEGWTALHKAARNGQVETVALLIEHGAGLEATSEKEGLTAMHTAASASYRGEEVVKCLWKAGVDIDARNSVGKTPLHLAALEWSGKAFDCLVSLGADTSVSDDDGLTPRQYRNRRLRGRLRDLSDKRKR</sequence>
<reference evidence="5" key="1">
    <citation type="journal article" date="2016" name="Genome Announc.">
        <title>Draft genome sequences of fungus Aspergillus calidoustus.</title>
        <authorList>
            <person name="Horn F."/>
            <person name="Linde J."/>
            <person name="Mattern D.J."/>
            <person name="Walther G."/>
            <person name="Guthke R."/>
            <person name="Scherlach K."/>
            <person name="Martin K."/>
            <person name="Brakhage A.A."/>
            <person name="Petzke L."/>
            <person name="Valiante V."/>
        </authorList>
    </citation>
    <scope>NUCLEOTIDE SEQUENCE [LARGE SCALE GENOMIC DNA]</scope>
    <source>
        <strain evidence="5">SF006504</strain>
    </source>
</reference>
<feature type="repeat" description="ANK" evidence="3">
    <location>
        <begin position="156"/>
        <end position="188"/>
    </location>
</feature>
<proteinExistence type="predicted"/>
<dbReference type="PRINTS" id="PR01415">
    <property type="entry name" value="ANKYRIN"/>
</dbReference>
<dbReference type="InterPro" id="IPR002110">
    <property type="entry name" value="Ankyrin_rpt"/>
</dbReference>
<dbReference type="Pfam" id="PF12796">
    <property type="entry name" value="Ank_2"/>
    <property type="match status" value="4"/>
</dbReference>
<feature type="repeat" description="ANK" evidence="3">
    <location>
        <begin position="442"/>
        <end position="474"/>
    </location>
</feature>
<dbReference type="EMBL" id="CDMC01000001">
    <property type="protein sequence ID" value="CEL00470.1"/>
    <property type="molecule type" value="Genomic_DNA"/>
</dbReference>
<dbReference type="SUPFAM" id="SSF48403">
    <property type="entry name" value="Ankyrin repeat"/>
    <property type="match status" value="2"/>
</dbReference>
<evidence type="ECO:0000313" key="5">
    <source>
        <dbReference type="Proteomes" id="UP000054771"/>
    </source>
</evidence>
<evidence type="ECO:0000256" key="1">
    <source>
        <dbReference type="ARBA" id="ARBA00022737"/>
    </source>
</evidence>
<dbReference type="AlphaFoldDB" id="A0A0U5FMS7"/>
<feature type="repeat" description="ANK" evidence="3">
    <location>
        <begin position="509"/>
        <end position="543"/>
    </location>
</feature>
<dbReference type="Proteomes" id="UP000054771">
    <property type="component" value="Unassembled WGS sequence"/>
</dbReference>
<gene>
    <name evidence="4" type="ORF">ASPCAL00070</name>
</gene>
<protein>
    <submittedName>
        <fullName evidence="4">Uncharacterized protein</fullName>
    </submittedName>
</protein>
<dbReference type="SMART" id="SM00248">
    <property type="entry name" value="ANK"/>
    <property type="match status" value="11"/>
</dbReference>
<dbReference type="OrthoDB" id="366390at2759"/>
<dbReference type="Gene3D" id="1.25.40.20">
    <property type="entry name" value="Ankyrin repeat-containing domain"/>
    <property type="match status" value="3"/>
</dbReference>
<evidence type="ECO:0000256" key="2">
    <source>
        <dbReference type="ARBA" id="ARBA00023043"/>
    </source>
</evidence>
<keyword evidence="1" id="KW-0677">Repeat</keyword>
<accession>A0A0U5FMS7</accession>
<dbReference type="PROSITE" id="PS50297">
    <property type="entry name" value="ANK_REP_REGION"/>
    <property type="match status" value="5"/>
</dbReference>
<name>A0A0U5FMS7_ASPCI</name>
<feature type="repeat" description="ANK" evidence="3">
    <location>
        <begin position="475"/>
        <end position="507"/>
    </location>
</feature>
<keyword evidence="5" id="KW-1185">Reference proteome</keyword>
<feature type="repeat" description="ANK" evidence="3">
    <location>
        <begin position="544"/>
        <end position="576"/>
    </location>
</feature>
<dbReference type="STRING" id="454130.A0A0U5FMS7"/>
<dbReference type="PROSITE" id="PS50088">
    <property type="entry name" value="ANK_REPEAT"/>
    <property type="match status" value="6"/>
</dbReference>
<dbReference type="PANTHER" id="PTHR24126:SF14">
    <property type="entry name" value="ANK_REP_REGION DOMAIN-CONTAINING PROTEIN"/>
    <property type="match status" value="1"/>
</dbReference>
<dbReference type="PANTHER" id="PTHR24126">
    <property type="entry name" value="ANKYRIN REPEAT, PH AND SEC7 DOMAIN CONTAINING PROTEIN SECG-RELATED"/>
    <property type="match status" value="1"/>
</dbReference>
<keyword evidence="2 3" id="KW-0040">ANK repeat</keyword>